<evidence type="ECO:0000313" key="1">
    <source>
        <dbReference type="EMBL" id="EGF92833.1"/>
    </source>
</evidence>
<dbReference type="HOGENOM" id="CLU_2912423_0_0_5"/>
<reference evidence="2" key="1">
    <citation type="submission" date="2011-03" db="EMBL/GenBank/DDBJ databases">
        <title>Draft genome sequence of Brevundimonas diminuta.</title>
        <authorList>
            <person name="Brown P.J.B."/>
            <person name="Buechlein A."/>
            <person name="Hemmerich C."/>
            <person name="Brun Y.V."/>
        </authorList>
    </citation>
    <scope>NUCLEOTIDE SEQUENCE [LARGE SCALE GENOMIC DNA]</scope>
    <source>
        <strain evidence="2">C19</strain>
    </source>
</reference>
<organism evidence="1 2">
    <name type="scientific">Asticcacaulis biprosthecium C19</name>
    <dbReference type="NCBI Taxonomy" id="715226"/>
    <lineage>
        <taxon>Bacteria</taxon>
        <taxon>Pseudomonadati</taxon>
        <taxon>Pseudomonadota</taxon>
        <taxon>Alphaproteobacteria</taxon>
        <taxon>Caulobacterales</taxon>
        <taxon>Caulobacteraceae</taxon>
        <taxon>Asticcacaulis</taxon>
    </lineage>
</organism>
<gene>
    <name evidence="1" type="ORF">ABI_12700</name>
</gene>
<dbReference type="AlphaFoldDB" id="F4QHU6"/>
<accession>F4QHU6</accession>
<name>F4QHU6_9CAUL</name>
<sequence>MRGSDGAGTAAASAVGDGCVKSSNAITAKLVRQLLLEPQITPTILNSFKRHQIVAIGRPAE</sequence>
<protein>
    <submittedName>
        <fullName evidence="1">Uncharacterized protein</fullName>
    </submittedName>
</protein>
<evidence type="ECO:0000313" key="2">
    <source>
        <dbReference type="Proteomes" id="UP000006512"/>
    </source>
</evidence>
<proteinExistence type="predicted"/>
<dbReference type="EMBL" id="GL883077">
    <property type="protein sequence ID" value="EGF92833.1"/>
    <property type="molecule type" value="Genomic_DNA"/>
</dbReference>
<dbReference type="Proteomes" id="UP000006512">
    <property type="component" value="Unassembled WGS sequence"/>
</dbReference>
<keyword evidence="2" id="KW-1185">Reference proteome</keyword>